<name>A0ABY4DVQ5_9NEIS</name>
<dbReference type="InterPro" id="IPR000223">
    <property type="entry name" value="Pept_S26A_signal_pept_1"/>
</dbReference>
<dbReference type="CDD" id="cd06530">
    <property type="entry name" value="S26_SPase_I"/>
    <property type="match status" value="1"/>
</dbReference>
<keyword evidence="6" id="KW-0645">Protease</keyword>
<evidence type="ECO:0000313" key="9">
    <source>
        <dbReference type="Proteomes" id="UP000829817"/>
    </source>
</evidence>
<keyword evidence="6" id="KW-0812">Transmembrane</keyword>
<dbReference type="EC" id="3.4.21.89" evidence="3 6"/>
<evidence type="ECO:0000256" key="3">
    <source>
        <dbReference type="ARBA" id="ARBA00013208"/>
    </source>
</evidence>
<dbReference type="PANTHER" id="PTHR43390">
    <property type="entry name" value="SIGNAL PEPTIDASE I"/>
    <property type="match status" value="1"/>
</dbReference>
<dbReference type="SUPFAM" id="SSF51306">
    <property type="entry name" value="LexA/Signal peptidase"/>
    <property type="match status" value="1"/>
</dbReference>
<evidence type="ECO:0000256" key="5">
    <source>
        <dbReference type="ARBA" id="ARBA00022801"/>
    </source>
</evidence>
<dbReference type="GO" id="GO:0009003">
    <property type="term" value="F:signal peptidase activity"/>
    <property type="evidence" value="ECO:0007669"/>
    <property type="project" value="UniProtKB-EC"/>
</dbReference>
<dbReference type="Gene3D" id="2.10.109.10">
    <property type="entry name" value="Umud Fragment, subunit A"/>
    <property type="match status" value="1"/>
</dbReference>
<evidence type="ECO:0000256" key="1">
    <source>
        <dbReference type="ARBA" id="ARBA00000677"/>
    </source>
</evidence>
<organism evidence="8 9">
    <name type="scientific">Uruburuella testudinis</name>
    <dbReference type="NCBI Taxonomy" id="1282863"/>
    <lineage>
        <taxon>Bacteria</taxon>
        <taxon>Pseudomonadati</taxon>
        <taxon>Pseudomonadota</taxon>
        <taxon>Betaproteobacteria</taxon>
        <taxon>Neisseriales</taxon>
        <taxon>Neisseriaceae</taxon>
        <taxon>Uruburuella</taxon>
    </lineage>
</organism>
<keyword evidence="6" id="KW-1133">Transmembrane helix</keyword>
<evidence type="ECO:0000256" key="2">
    <source>
        <dbReference type="ARBA" id="ARBA00009370"/>
    </source>
</evidence>
<dbReference type="InterPro" id="IPR019758">
    <property type="entry name" value="Pept_S26A_signal_pept_1_CS"/>
</dbReference>
<comment type="catalytic activity">
    <reaction evidence="1 6">
        <text>Cleavage of hydrophobic, N-terminal signal or leader sequences from secreted and periplasmic proteins.</text>
        <dbReference type="EC" id="3.4.21.89"/>
    </reaction>
</comment>
<sequence length="332" mass="37146">MSNTLMLGAVGALVAGLVLFFISSKQRTESGEWSSSLQWGYLLMMIGVFGILSAFMSFTAVLLIFVLFTGLVWLVHKGRLKSRTGNADSNHFTDYMSGFFPIILIVFVLRTFVAEPFQIPSSSMRPGLVVGDFILVNKFAYGIRTPIINNVLVPTGEVARGDVVVFNYPEDTKINYIKRAVGVPGDVVEYKDKVLSINGNIVEDHAAGVQSYAENTRQYGVINIEADAFRETIDNHTFEVLKMSDEPSFKPERVRPDFAYRNNCEYTEDSAGAGTAFKCIVPEGHYFMMGDNRDNSEDSRYWGFVSDDLIVGKAFFIWMNFGHMSRVGTRIE</sequence>
<dbReference type="NCBIfam" id="TIGR02227">
    <property type="entry name" value="sigpep_I_bact"/>
    <property type="match status" value="1"/>
</dbReference>
<feature type="domain" description="Peptidase S26" evidence="7">
    <location>
        <begin position="94"/>
        <end position="319"/>
    </location>
</feature>
<keyword evidence="9" id="KW-1185">Reference proteome</keyword>
<feature type="transmembrane region" description="Helical" evidence="6">
    <location>
        <begin position="41"/>
        <end position="74"/>
    </location>
</feature>
<comment type="caution">
    <text evidence="6">Lacks conserved residue(s) required for the propagation of feature annotation.</text>
</comment>
<dbReference type="Pfam" id="PF10502">
    <property type="entry name" value="Peptidase_S26"/>
    <property type="match status" value="1"/>
</dbReference>
<dbReference type="InterPro" id="IPR019757">
    <property type="entry name" value="Pept_S26A_signal_pept_1_Lys-AS"/>
</dbReference>
<reference evidence="8 9" key="1">
    <citation type="journal article" date="2022" name="Res Sq">
        <title>Evolution of multicellular longitudinally dividing oral cavity symbionts (Neisseriaceae).</title>
        <authorList>
            <person name="Nyongesa S."/>
            <person name="Weber P."/>
            <person name="Bernet E."/>
            <person name="Pullido F."/>
            <person name="Nieckarz M."/>
            <person name="Delaby M."/>
            <person name="Nieves C."/>
            <person name="Viehboeck T."/>
            <person name="Krause N."/>
            <person name="Rivera-Millot A."/>
            <person name="Nakamura A."/>
            <person name="Vischer N."/>
            <person name="VanNieuwenhze M."/>
            <person name="Brun Y."/>
            <person name="Cava F."/>
            <person name="Bulgheresi S."/>
            <person name="Veyrier F."/>
        </authorList>
    </citation>
    <scope>NUCLEOTIDE SEQUENCE [LARGE SCALE GENOMIC DNA]</scope>
    <source>
        <strain evidence="8 9">CCUG 63373m</strain>
    </source>
</reference>
<feature type="transmembrane region" description="Helical" evidence="6">
    <location>
        <begin position="95"/>
        <end position="113"/>
    </location>
</feature>
<dbReference type="InterPro" id="IPR019533">
    <property type="entry name" value="Peptidase_S26"/>
</dbReference>
<comment type="subcellular location">
    <subcellularLocation>
        <location evidence="6">Membrane</location>
        <topology evidence="6">Single-pass type II membrane protein</topology>
    </subcellularLocation>
</comment>
<dbReference type="PROSITE" id="PS00761">
    <property type="entry name" value="SPASE_I_3"/>
    <property type="match status" value="1"/>
</dbReference>
<evidence type="ECO:0000256" key="4">
    <source>
        <dbReference type="ARBA" id="ARBA00019232"/>
    </source>
</evidence>
<proteinExistence type="inferred from homology"/>
<evidence type="ECO:0000259" key="7">
    <source>
        <dbReference type="Pfam" id="PF10502"/>
    </source>
</evidence>
<comment type="similarity">
    <text evidence="2 6">Belongs to the peptidase S26 family.</text>
</comment>
<dbReference type="PRINTS" id="PR00727">
    <property type="entry name" value="LEADERPTASE"/>
</dbReference>
<dbReference type="PANTHER" id="PTHR43390:SF1">
    <property type="entry name" value="CHLOROPLAST PROCESSING PEPTIDASE"/>
    <property type="match status" value="1"/>
</dbReference>
<keyword evidence="6" id="KW-0472">Membrane</keyword>
<dbReference type="Proteomes" id="UP000829817">
    <property type="component" value="Chromosome"/>
</dbReference>
<dbReference type="PROSITE" id="PS00760">
    <property type="entry name" value="SPASE_I_2"/>
    <property type="match status" value="1"/>
</dbReference>
<dbReference type="RefSeq" id="WP_244787508.1">
    <property type="nucleotide sequence ID" value="NZ_CP091508.1"/>
</dbReference>
<evidence type="ECO:0000313" key="8">
    <source>
        <dbReference type="EMBL" id="UOO83131.1"/>
    </source>
</evidence>
<dbReference type="InterPro" id="IPR036286">
    <property type="entry name" value="LexA/Signal_pep-like_sf"/>
</dbReference>
<keyword evidence="5 6" id="KW-0378">Hydrolase</keyword>
<accession>A0ABY4DVQ5</accession>
<evidence type="ECO:0000256" key="6">
    <source>
        <dbReference type="RuleBase" id="RU362042"/>
    </source>
</evidence>
<gene>
    <name evidence="8" type="primary">lepB</name>
    <name evidence="8" type="ORF">LVJ83_06645</name>
</gene>
<dbReference type="EMBL" id="CP091508">
    <property type="protein sequence ID" value="UOO83131.1"/>
    <property type="molecule type" value="Genomic_DNA"/>
</dbReference>
<protein>
    <recommendedName>
        <fullName evidence="4 6">Signal peptidase I</fullName>
        <ecNumber evidence="3 6">3.4.21.89</ecNumber>
    </recommendedName>
</protein>